<dbReference type="InterPro" id="IPR000073">
    <property type="entry name" value="AB_hydrolase_1"/>
</dbReference>
<evidence type="ECO:0000313" key="2">
    <source>
        <dbReference type="EMBL" id="KAF2099024.1"/>
    </source>
</evidence>
<dbReference type="Gene3D" id="3.40.50.1820">
    <property type="entry name" value="alpha/beta hydrolase"/>
    <property type="match status" value="1"/>
</dbReference>
<dbReference type="OrthoDB" id="5371334at2759"/>
<feature type="domain" description="AB hydrolase-1" evidence="1">
    <location>
        <begin position="44"/>
        <end position="306"/>
    </location>
</feature>
<organism evidence="2 3">
    <name type="scientific">Rhizodiscina lignyota</name>
    <dbReference type="NCBI Taxonomy" id="1504668"/>
    <lineage>
        <taxon>Eukaryota</taxon>
        <taxon>Fungi</taxon>
        <taxon>Dikarya</taxon>
        <taxon>Ascomycota</taxon>
        <taxon>Pezizomycotina</taxon>
        <taxon>Dothideomycetes</taxon>
        <taxon>Pleosporomycetidae</taxon>
        <taxon>Aulographales</taxon>
        <taxon>Rhizodiscinaceae</taxon>
        <taxon>Rhizodiscina</taxon>
    </lineage>
</organism>
<dbReference type="Pfam" id="PF12697">
    <property type="entry name" value="Abhydrolase_6"/>
    <property type="match status" value="1"/>
</dbReference>
<dbReference type="SUPFAM" id="SSF53474">
    <property type="entry name" value="alpha/beta-Hydrolases"/>
    <property type="match status" value="1"/>
</dbReference>
<evidence type="ECO:0000259" key="1">
    <source>
        <dbReference type="Pfam" id="PF12697"/>
    </source>
</evidence>
<reference evidence="2" key="1">
    <citation type="journal article" date="2020" name="Stud. Mycol.">
        <title>101 Dothideomycetes genomes: a test case for predicting lifestyles and emergence of pathogens.</title>
        <authorList>
            <person name="Haridas S."/>
            <person name="Albert R."/>
            <person name="Binder M."/>
            <person name="Bloem J."/>
            <person name="Labutti K."/>
            <person name="Salamov A."/>
            <person name="Andreopoulos B."/>
            <person name="Baker S."/>
            <person name="Barry K."/>
            <person name="Bills G."/>
            <person name="Bluhm B."/>
            <person name="Cannon C."/>
            <person name="Castanera R."/>
            <person name="Culley D."/>
            <person name="Daum C."/>
            <person name="Ezra D."/>
            <person name="Gonzalez J."/>
            <person name="Henrissat B."/>
            <person name="Kuo A."/>
            <person name="Liang C."/>
            <person name="Lipzen A."/>
            <person name="Lutzoni F."/>
            <person name="Magnuson J."/>
            <person name="Mondo S."/>
            <person name="Nolan M."/>
            <person name="Ohm R."/>
            <person name="Pangilinan J."/>
            <person name="Park H.-J."/>
            <person name="Ramirez L."/>
            <person name="Alfaro M."/>
            <person name="Sun H."/>
            <person name="Tritt A."/>
            <person name="Yoshinaga Y."/>
            <person name="Zwiers L.-H."/>
            <person name="Turgeon B."/>
            <person name="Goodwin S."/>
            <person name="Spatafora J."/>
            <person name="Crous P."/>
            <person name="Grigoriev I."/>
        </authorList>
    </citation>
    <scope>NUCLEOTIDE SEQUENCE</scope>
    <source>
        <strain evidence="2">CBS 133067</strain>
    </source>
</reference>
<evidence type="ECO:0000313" key="3">
    <source>
        <dbReference type="Proteomes" id="UP000799772"/>
    </source>
</evidence>
<sequence length="328" mass="34729">MAQSMQSSGGVVFQLPGDRIITGKASHATRKITPYAPQTLIIGLPGGCYDAKYFDAHPTASPLKLAEDLDIPFVALNRPSYSGSSPMPEYDASKQTWMQAQGPYIVETIVPAVLKTVSDAVPIKNVVLYGHGTGAAIVTIAAAAYSKTFKSGNPLPYTLAGVIVSSIASSAAVGGPAPPTIADGPTGFPIDVKDAVMINGPGRDFAPEEVFALSPEIDQAAPQAEFYDIAWQWSTYWEKYAQEVEVPVLHMLEESGPMWGPDGRAKQAEFVGALQKLKNGRGPAASTMLVAHAPHCLELSHAAQQVVLSAFGWAVATGRAKEFERSTS</sequence>
<name>A0A9P4MAT0_9PEZI</name>
<dbReference type="InterPro" id="IPR029058">
    <property type="entry name" value="AB_hydrolase_fold"/>
</dbReference>
<gene>
    <name evidence="2" type="ORF">NA57DRAFT_56652</name>
</gene>
<dbReference type="AlphaFoldDB" id="A0A9P4MAT0"/>
<dbReference type="EMBL" id="ML978126">
    <property type="protein sequence ID" value="KAF2099024.1"/>
    <property type="molecule type" value="Genomic_DNA"/>
</dbReference>
<protein>
    <recommendedName>
        <fullName evidence="1">AB hydrolase-1 domain-containing protein</fullName>
    </recommendedName>
</protein>
<comment type="caution">
    <text evidence="2">The sequence shown here is derived from an EMBL/GenBank/DDBJ whole genome shotgun (WGS) entry which is preliminary data.</text>
</comment>
<dbReference type="Proteomes" id="UP000799772">
    <property type="component" value="Unassembled WGS sequence"/>
</dbReference>
<proteinExistence type="predicted"/>
<accession>A0A9P4MAT0</accession>
<keyword evidence="3" id="KW-1185">Reference proteome</keyword>